<dbReference type="SMART" id="SM00345">
    <property type="entry name" value="HTH_GNTR"/>
    <property type="match status" value="1"/>
</dbReference>
<gene>
    <name evidence="5" type="ORF">GTQ38_00945</name>
</gene>
<dbReference type="Pfam" id="PF00392">
    <property type="entry name" value="GntR"/>
    <property type="match status" value="1"/>
</dbReference>
<dbReference type="Proteomes" id="UP000475249">
    <property type="component" value="Unassembled WGS sequence"/>
</dbReference>
<feature type="domain" description="HTH gntR-type" evidence="4">
    <location>
        <begin position="21"/>
        <end position="89"/>
    </location>
</feature>
<dbReference type="SUPFAM" id="SSF46785">
    <property type="entry name" value="Winged helix' DNA-binding domain"/>
    <property type="match status" value="1"/>
</dbReference>
<comment type="caution">
    <text evidence="5">The sequence shown here is derived from an EMBL/GenBank/DDBJ whole genome shotgun (WGS) entry which is preliminary data.</text>
</comment>
<dbReference type="EMBL" id="WXYO01000001">
    <property type="protein sequence ID" value="NAS10547.1"/>
    <property type="molecule type" value="Genomic_DNA"/>
</dbReference>
<accession>A0A6L9E748</accession>
<sequence length="354" mass="40763">MSKAMSQYSIQHITVDVDSRIPKYRQIVDSLRDAIGKGFLQKGEKIPSINEVSEECLLSRDTVEKAYSILRQQNIIESVKGKGYYVARTDFSSKIKVLFLINKLSTYKMRIFNSFVATLGSKADVDLHIYHCEPSVFVAILSDKVTAYDQYVIMPHFKDESLQHMGCTDEILEVIRKIPEEKLIILDRNILSLSMKAGRIYQDFSEDIYNALTVGLDKIKNYRKVILVYPNKSVYPYPKGIITGFKKFCAEHILDYEILDEIYDSMELRTRDLFITIEESDLVNLVKQVRDRHYKLGEDIGIISYNETPLKELLGITVISTDFVKMGSEAAAMLLKDEKVIKKNDFNFIDRKSI</sequence>
<evidence type="ECO:0000256" key="3">
    <source>
        <dbReference type="ARBA" id="ARBA00023163"/>
    </source>
</evidence>
<evidence type="ECO:0000256" key="1">
    <source>
        <dbReference type="ARBA" id="ARBA00023015"/>
    </source>
</evidence>
<dbReference type="PROSITE" id="PS50949">
    <property type="entry name" value="HTH_GNTR"/>
    <property type="match status" value="1"/>
</dbReference>
<keyword evidence="1" id="KW-0805">Transcription regulation</keyword>
<dbReference type="PANTHER" id="PTHR38445">
    <property type="entry name" value="HTH-TYPE TRANSCRIPTIONAL REPRESSOR YTRA"/>
    <property type="match status" value="1"/>
</dbReference>
<name>A0A6L9E748_9FLAO</name>
<dbReference type="AlphaFoldDB" id="A0A6L9E748"/>
<reference evidence="5 6" key="1">
    <citation type="submission" date="2020-01" db="EMBL/GenBank/DDBJ databases">
        <title>Bacteria diversity of Porities sp.</title>
        <authorList>
            <person name="Wang G."/>
        </authorList>
    </citation>
    <scope>NUCLEOTIDE SEQUENCE [LARGE SCALE GENOMIC DNA]</scope>
    <source>
        <strain evidence="5 6">R33</strain>
    </source>
</reference>
<evidence type="ECO:0000256" key="2">
    <source>
        <dbReference type="ARBA" id="ARBA00023125"/>
    </source>
</evidence>
<dbReference type="InterPro" id="IPR046335">
    <property type="entry name" value="LacI/GalR-like_sensor"/>
</dbReference>
<keyword evidence="3" id="KW-0804">Transcription</keyword>
<dbReference type="InterPro" id="IPR000524">
    <property type="entry name" value="Tscrpt_reg_HTH_GntR"/>
</dbReference>
<dbReference type="Pfam" id="PF13377">
    <property type="entry name" value="Peripla_BP_3"/>
    <property type="match status" value="1"/>
</dbReference>
<protein>
    <submittedName>
        <fullName evidence="5">GntR family transcriptional regulator</fullName>
    </submittedName>
</protein>
<evidence type="ECO:0000313" key="6">
    <source>
        <dbReference type="Proteomes" id="UP000475249"/>
    </source>
</evidence>
<dbReference type="PANTHER" id="PTHR38445:SF10">
    <property type="entry name" value="GNTR-FAMILY TRANSCRIPTIONAL REGULATOR"/>
    <property type="match status" value="1"/>
</dbReference>
<keyword evidence="6" id="KW-1185">Reference proteome</keyword>
<organism evidence="5 6">
    <name type="scientific">Poritiphilus flavus</name>
    <dbReference type="NCBI Taxonomy" id="2697053"/>
    <lineage>
        <taxon>Bacteria</taxon>
        <taxon>Pseudomonadati</taxon>
        <taxon>Bacteroidota</taxon>
        <taxon>Flavobacteriia</taxon>
        <taxon>Flavobacteriales</taxon>
        <taxon>Flavobacteriaceae</taxon>
        <taxon>Poritiphilus</taxon>
    </lineage>
</organism>
<dbReference type="GO" id="GO:0003677">
    <property type="term" value="F:DNA binding"/>
    <property type="evidence" value="ECO:0007669"/>
    <property type="project" value="UniProtKB-KW"/>
</dbReference>
<evidence type="ECO:0000259" key="4">
    <source>
        <dbReference type="PROSITE" id="PS50949"/>
    </source>
</evidence>
<dbReference type="CDD" id="cd07377">
    <property type="entry name" value="WHTH_GntR"/>
    <property type="match status" value="1"/>
</dbReference>
<dbReference type="Gene3D" id="3.40.50.2300">
    <property type="match status" value="2"/>
</dbReference>
<keyword evidence="2" id="KW-0238">DNA-binding</keyword>
<evidence type="ECO:0000313" key="5">
    <source>
        <dbReference type="EMBL" id="NAS10547.1"/>
    </source>
</evidence>
<dbReference type="InterPro" id="IPR028082">
    <property type="entry name" value="Peripla_BP_I"/>
</dbReference>
<proteinExistence type="predicted"/>
<dbReference type="Gene3D" id="1.10.10.10">
    <property type="entry name" value="Winged helix-like DNA-binding domain superfamily/Winged helix DNA-binding domain"/>
    <property type="match status" value="1"/>
</dbReference>
<dbReference type="SUPFAM" id="SSF53822">
    <property type="entry name" value="Periplasmic binding protein-like I"/>
    <property type="match status" value="1"/>
</dbReference>
<dbReference type="InterPro" id="IPR036388">
    <property type="entry name" value="WH-like_DNA-bd_sf"/>
</dbReference>
<dbReference type="InterPro" id="IPR036390">
    <property type="entry name" value="WH_DNA-bd_sf"/>
</dbReference>
<dbReference type="GO" id="GO:0003700">
    <property type="term" value="F:DNA-binding transcription factor activity"/>
    <property type="evidence" value="ECO:0007669"/>
    <property type="project" value="InterPro"/>
</dbReference>